<keyword evidence="3 5" id="KW-0732">Signal</keyword>
<keyword evidence="7" id="KW-1185">Reference proteome</keyword>
<evidence type="ECO:0000256" key="5">
    <source>
        <dbReference type="SAM" id="SignalP"/>
    </source>
</evidence>
<dbReference type="PANTHER" id="PTHR42953:SF3">
    <property type="entry name" value="HIGH-AFFINITY ZINC UPTAKE SYSTEM PROTEIN ZNUA"/>
    <property type="match status" value="1"/>
</dbReference>
<dbReference type="RefSeq" id="WP_186441498.1">
    <property type="nucleotide sequence ID" value="NZ_LT828552.1"/>
</dbReference>
<feature type="chain" id="PRO_5013116999" evidence="5">
    <location>
        <begin position="26"/>
        <end position="331"/>
    </location>
</feature>
<dbReference type="Pfam" id="PF01297">
    <property type="entry name" value="ZnuA"/>
    <property type="match status" value="1"/>
</dbReference>
<feature type="region of interest" description="Disordered" evidence="4">
    <location>
        <begin position="133"/>
        <end position="167"/>
    </location>
</feature>
<evidence type="ECO:0000256" key="2">
    <source>
        <dbReference type="ARBA" id="ARBA00022448"/>
    </source>
</evidence>
<organism evidence="6 7">
    <name type="scientific">Desulfamplus magnetovallimortis</name>
    <dbReference type="NCBI Taxonomy" id="1246637"/>
    <lineage>
        <taxon>Bacteria</taxon>
        <taxon>Pseudomonadati</taxon>
        <taxon>Thermodesulfobacteriota</taxon>
        <taxon>Desulfobacteria</taxon>
        <taxon>Desulfobacterales</taxon>
        <taxon>Desulfobacteraceae</taxon>
        <taxon>Desulfamplus</taxon>
    </lineage>
</organism>
<evidence type="ECO:0000256" key="1">
    <source>
        <dbReference type="ARBA" id="ARBA00011028"/>
    </source>
</evidence>
<evidence type="ECO:0000256" key="4">
    <source>
        <dbReference type="SAM" id="MobiDB-lite"/>
    </source>
</evidence>
<feature type="signal peptide" evidence="5">
    <location>
        <begin position="1"/>
        <end position="25"/>
    </location>
</feature>
<evidence type="ECO:0000313" key="6">
    <source>
        <dbReference type="EMBL" id="SLM29196.1"/>
    </source>
</evidence>
<dbReference type="SUPFAM" id="SSF53807">
    <property type="entry name" value="Helical backbone' metal receptor"/>
    <property type="match status" value="1"/>
</dbReference>
<dbReference type="Proteomes" id="UP000191931">
    <property type="component" value="Unassembled WGS sequence"/>
</dbReference>
<dbReference type="STRING" id="1246637.MTBBW1_1720013"/>
<protein>
    <submittedName>
        <fullName evidence="6">ABC-type zinc transport system, periplasmic binding protein</fullName>
    </submittedName>
</protein>
<evidence type="ECO:0000313" key="7">
    <source>
        <dbReference type="Proteomes" id="UP000191931"/>
    </source>
</evidence>
<evidence type="ECO:0000256" key="3">
    <source>
        <dbReference type="ARBA" id="ARBA00022729"/>
    </source>
</evidence>
<keyword evidence="2" id="KW-0813">Transport</keyword>
<reference evidence="6 7" key="1">
    <citation type="submission" date="2017-03" db="EMBL/GenBank/DDBJ databases">
        <authorList>
            <person name="Afonso C.L."/>
            <person name="Miller P.J."/>
            <person name="Scott M.A."/>
            <person name="Spackman E."/>
            <person name="Goraichik I."/>
            <person name="Dimitrov K.M."/>
            <person name="Suarez D.L."/>
            <person name="Swayne D.E."/>
        </authorList>
    </citation>
    <scope>NUCLEOTIDE SEQUENCE [LARGE SCALE GENOMIC DNA]</scope>
    <source>
        <strain evidence="6">PRJEB14757</strain>
    </source>
</reference>
<dbReference type="GO" id="GO:0030001">
    <property type="term" value="P:metal ion transport"/>
    <property type="evidence" value="ECO:0007669"/>
    <property type="project" value="InterPro"/>
</dbReference>
<dbReference type="AlphaFoldDB" id="A0A1W1H9T5"/>
<name>A0A1W1H9T5_9BACT</name>
<proteinExistence type="inferred from homology"/>
<dbReference type="GO" id="GO:0046872">
    <property type="term" value="F:metal ion binding"/>
    <property type="evidence" value="ECO:0007669"/>
    <property type="project" value="InterPro"/>
</dbReference>
<dbReference type="PANTHER" id="PTHR42953">
    <property type="entry name" value="HIGH-AFFINITY ZINC UPTAKE SYSTEM PROTEIN ZNUA-RELATED"/>
    <property type="match status" value="1"/>
</dbReference>
<comment type="similarity">
    <text evidence="1">Belongs to the bacterial solute-binding protein 9 family.</text>
</comment>
<dbReference type="InterPro" id="IPR006127">
    <property type="entry name" value="ZnuA-like"/>
</dbReference>
<dbReference type="InterPro" id="IPR050492">
    <property type="entry name" value="Bact_metal-bind_prot9"/>
</dbReference>
<accession>A0A1W1H9T5</accession>
<dbReference type="Gene3D" id="3.40.50.1980">
    <property type="entry name" value="Nitrogenase molybdenum iron protein domain"/>
    <property type="match status" value="2"/>
</dbReference>
<gene>
    <name evidence="6" type="ORF">MTBBW1_1720013</name>
</gene>
<sequence length="331" mass="37223">MLLTKQYILLIISIILLFFSVPSQASSENRDSTKLSEDEMLTLFVSIEPQAYFVERIGGKMVDVHVLVPPGKSPATYAPTPSQMLKLTEAKLFFTIGVPFEKALMPKIKKITGGLEIVDTTKGIELMPFHISESSHGHHEESDAKEKEQSSEHQNAEDEKSEDEHHHTDALDPHIWMNPLLVKIQAATILDALLKYAPEHKAQLSQNFNKFMDDLDKLHLKIKDALAPLEGETIFVYHPVFGYFAREYGLKQLAVERGGKSPRGKELLNFITEAKNNNVHVIFVQPQFDQNTANKIATAIKGVVVPLDPLARNYIENLENMASTIKNSLRN</sequence>
<dbReference type="EMBL" id="FWEV01000082">
    <property type="protein sequence ID" value="SLM29196.1"/>
    <property type="molecule type" value="Genomic_DNA"/>
</dbReference>